<dbReference type="PROSITE" id="PS50075">
    <property type="entry name" value="CARRIER"/>
    <property type="match status" value="1"/>
</dbReference>
<evidence type="ECO:0000259" key="1">
    <source>
        <dbReference type="PROSITE" id="PS50075"/>
    </source>
</evidence>
<dbReference type="AlphaFoldDB" id="A0A7W1WNF4"/>
<reference evidence="2 3" key="1">
    <citation type="submission" date="2020-07" db="EMBL/GenBank/DDBJ databases">
        <authorList>
            <person name="Feng H."/>
        </authorList>
    </citation>
    <scope>NUCLEOTIDE SEQUENCE [LARGE SCALE GENOMIC DNA]</scope>
    <source>
        <strain evidence="3">s-10</strain>
    </source>
</reference>
<dbReference type="EMBL" id="JACEIQ010000001">
    <property type="protein sequence ID" value="MBA4492988.1"/>
    <property type="molecule type" value="Genomic_DNA"/>
</dbReference>
<protein>
    <submittedName>
        <fullName evidence="2">Acyl carrier protein</fullName>
    </submittedName>
</protein>
<sequence>MLEKVIEVFRSLDVQGEISETSSLLDLGFNSLMIMELVILLEEKLSFHFKDEDITGDNFQTVGSILSILEKYVGIGV</sequence>
<comment type="caution">
    <text evidence="2">The sequence shown here is derived from an EMBL/GenBank/DDBJ whole genome shotgun (WGS) entry which is preliminary data.</text>
</comment>
<dbReference type="Gene3D" id="1.10.1200.10">
    <property type="entry name" value="ACP-like"/>
    <property type="match status" value="1"/>
</dbReference>
<dbReference type="Proteomes" id="UP000535491">
    <property type="component" value="Unassembled WGS sequence"/>
</dbReference>
<feature type="domain" description="Carrier" evidence="1">
    <location>
        <begin position="1"/>
        <end position="73"/>
    </location>
</feature>
<dbReference type="InterPro" id="IPR009081">
    <property type="entry name" value="PP-bd_ACP"/>
</dbReference>
<dbReference type="InterPro" id="IPR036736">
    <property type="entry name" value="ACP-like_sf"/>
</dbReference>
<name>A0A7W1WNF4_9BACL</name>
<accession>A0A7W1WNF4</accession>
<dbReference type="RefSeq" id="WP_181750208.1">
    <property type="nucleotide sequence ID" value="NZ_JACEIQ010000001.1"/>
</dbReference>
<organism evidence="2 3">
    <name type="scientific">Paenactinomyces guangxiensis</name>
    <dbReference type="NCBI Taxonomy" id="1490290"/>
    <lineage>
        <taxon>Bacteria</taxon>
        <taxon>Bacillati</taxon>
        <taxon>Bacillota</taxon>
        <taxon>Bacilli</taxon>
        <taxon>Bacillales</taxon>
        <taxon>Thermoactinomycetaceae</taxon>
        <taxon>Paenactinomyces</taxon>
    </lineage>
</organism>
<evidence type="ECO:0000313" key="2">
    <source>
        <dbReference type="EMBL" id="MBA4492988.1"/>
    </source>
</evidence>
<dbReference type="SUPFAM" id="SSF47336">
    <property type="entry name" value="ACP-like"/>
    <property type="match status" value="1"/>
</dbReference>
<keyword evidence="3" id="KW-1185">Reference proteome</keyword>
<dbReference type="Pfam" id="PF00550">
    <property type="entry name" value="PP-binding"/>
    <property type="match status" value="1"/>
</dbReference>
<gene>
    <name evidence="2" type="ORF">H1191_01495</name>
</gene>
<evidence type="ECO:0000313" key="3">
    <source>
        <dbReference type="Proteomes" id="UP000535491"/>
    </source>
</evidence>
<proteinExistence type="predicted"/>